<accession>A0A918Q177</accession>
<comment type="caution">
    <text evidence="2">The sequence shown here is derived from an EMBL/GenBank/DDBJ whole genome shotgun (WGS) entry which is preliminary data.</text>
</comment>
<evidence type="ECO:0000256" key="1">
    <source>
        <dbReference type="SAM" id="Phobius"/>
    </source>
</evidence>
<sequence>MWKIGSAMSEMWNYIKSFYLRYHAVFYVGIIAYLLRGGDGREDYFSSEKVVIYLLLFLTFVLFDYIIFYFSKKRSKSK</sequence>
<dbReference type="AlphaFoldDB" id="A0A918Q177"/>
<keyword evidence="3" id="KW-1185">Reference proteome</keyword>
<keyword evidence="1" id="KW-0472">Membrane</keyword>
<evidence type="ECO:0000313" key="3">
    <source>
        <dbReference type="Proteomes" id="UP000662572"/>
    </source>
</evidence>
<reference evidence="2" key="1">
    <citation type="journal article" date="2014" name="Int. J. Syst. Evol. Microbiol.">
        <title>Complete genome sequence of Corynebacterium casei LMG S-19264T (=DSM 44701T), isolated from a smear-ripened cheese.</title>
        <authorList>
            <consortium name="US DOE Joint Genome Institute (JGI-PGF)"/>
            <person name="Walter F."/>
            <person name="Albersmeier A."/>
            <person name="Kalinowski J."/>
            <person name="Ruckert C."/>
        </authorList>
    </citation>
    <scope>NUCLEOTIDE SEQUENCE</scope>
    <source>
        <strain evidence="2">KCTC 32296</strain>
    </source>
</reference>
<name>A0A918Q177_9CAUL</name>
<organism evidence="2 3">
    <name type="scientific">Asticcacaulis endophyticus</name>
    <dbReference type="NCBI Taxonomy" id="1395890"/>
    <lineage>
        <taxon>Bacteria</taxon>
        <taxon>Pseudomonadati</taxon>
        <taxon>Pseudomonadota</taxon>
        <taxon>Alphaproteobacteria</taxon>
        <taxon>Caulobacterales</taxon>
        <taxon>Caulobacteraceae</taxon>
        <taxon>Asticcacaulis</taxon>
    </lineage>
</organism>
<keyword evidence="1" id="KW-1133">Transmembrane helix</keyword>
<dbReference type="Proteomes" id="UP000662572">
    <property type="component" value="Unassembled WGS sequence"/>
</dbReference>
<reference evidence="2" key="2">
    <citation type="submission" date="2020-09" db="EMBL/GenBank/DDBJ databases">
        <authorList>
            <person name="Sun Q."/>
            <person name="Kim S."/>
        </authorList>
    </citation>
    <scope>NUCLEOTIDE SEQUENCE</scope>
    <source>
        <strain evidence="2">KCTC 32296</strain>
    </source>
</reference>
<gene>
    <name evidence="2" type="ORF">GCM10011273_15900</name>
</gene>
<feature type="transmembrane region" description="Helical" evidence="1">
    <location>
        <begin position="50"/>
        <end position="70"/>
    </location>
</feature>
<evidence type="ECO:0000313" key="2">
    <source>
        <dbReference type="EMBL" id="GGZ30446.1"/>
    </source>
</evidence>
<protein>
    <submittedName>
        <fullName evidence="2">Uncharacterized protein</fullName>
    </submittedName>
</protein>
<dbReference type="EMBL" id="BMZB01000001">
    <property type="protein sequence ID" value="GGZ30446.1"/>
    <property type="molecule type" value="Genomic_DNA"/>
</dbReference>
<feature type="transmembrane region" description="Helical" evidence="1">
    <location>
        <begin position="20"/>
        <end position="38"/>
    </location>
</feature>
<keyword evidence="1" id="KW-0812">Transmembrane</keyword>
<proteinExistence type="predicted"/>